<gene>
    <name evidence="1" type="ORF">BDK89_2819</name>
</gene>
<name>A0A4R7I166_9ACTN</name>
<protein>
    <submittedName>
        <fullName evidence="1">LmbE family N-acetylglucosaminyl deacetylase</fullName>
    </submittedName>
</protein>
<proteinExistence type="predicted"/>
<dbReference type="Gene3D" id="3.40.50.10320">
    <property type="entry name" value="LmbE-like"/>
    <property type="match status" value="1"/>
</dbReference>
<dbReference type="Proteomes" id="UP000294558">
    <property type="component" value="Unassembled WGS sequence"/>
</dbReference>
<evidence type="ECO:0000313" key="2">
    <source>
        <dbReference type="Proteomes" id="UP000294558"/>
    </source>
</evidence>
<comment type="caution">
    <text evidence="1">The sequence shown here is derived from an EMBL/GenBank/DDBJ whole genome shotgun (WGS) entry which is preliminary data.</text>
</comment>
<dbReference type="Pfam" id="PF02585">
    <property type="entry name" value="PIG-L"/>
    <property type="match status" value="1"/>
</dbReference>
<dbReference type="SUPFAM" id="SSF102588">
    <property type="entry name" value="LmbE-like"/>
    <property type="match status" value="1"/>
</dbReference>
<organism evidence="1 2">
    <name type="scientific">Ilumatobacter fluminis</name>
    <dbReference type="NCBI Taxonomy" id="467091"/>
    <lineage>
        <taxon>Bacteria</taxon>
        <taxon>Bacillati</taxon>
        <taxon>Actinomycetota</taxon>
        <taxon>Acidimicrobiia</taxon>
        <taxon>Acidimicrobiales</taxon>
        <taxon>Ilumatobacteraceae</taxon>
        <taxon>Ilumatobacter</taxon>
    </lineage>
</organism>
<dbReference type="PANTHER" id="PTHR12993:SF11">
    <property type="entry name" value="N-ACETYLGLUCOSAMINYL-PHOSPHATIDYLINOSITOL DE-N-ACETYLASE"/>
    <property type="match status" value="1"/>
</dbReference>
<dbReference type="InterPro" id="IPR024078">
    <property type="entry name" value="LmbE-like_dom_sf"/>
</dbReference>
<keyword evidence="2" id="KW-1185">Reference proteome</keyword>
<dbReference type="GO" id="GO:0016137">
    <property type="term" value="P:glycoside metabolic process"/>
    <property type="evidence" value="ECO:0007669"/>
    <property type="project" value="UniProtKB-ARBA"/>
</dbReference>
<dbReference type="InterPro" id="IPR003737">
    <property type="entry name" value="GlcNAc_PI_deacetylase-related"/>
</dbReference>
<reference evidence="1 2" key="1">
    <citation type="submission" date="2019-03" db="EMBL/GenBank/DDBJ databases">
        <title>Sequencing the genomes of 1000 actinobacteria strains.</title>
        <authorList>
            <person name="Klenk H.-P."/>
        </authorList>
    </citation>
    <scope>NUCLEOTIDE SEQUENCE [LARGE SCALE GENOMIC DNA]</scope>
    <source>
        <strain evidence="1 2">DSM 18936</strain>
    </source>
</reference>
<evidence type="ECO:0000313" key="1">
    <source>
        <dbReference type="EMBL" id="TDT17211.1"/>
    </source>
</evidence>
<accession>A0A4R7I166</accession>
<dbReference type="RefSeq" id="WP_133869512.1">
    <property type="nucleotide sequence ID" value="NZ_SOAU01000001.1"/>
</dbReference>
<dbReference type="EMBL" id="SOAU01000001">
    <property type="protein sequence ID" value="TDT17211.1"/>
    <property type="molecule type" value="Genomic_DNA"/>
</dbReference>
<dbReference type="AlphaFoldDB" id="A0A4R7I166"/>
<dbReference type="GO" id="GO:0016811">
    <property type="term" value="F:hydrolase activity, acting on carbon-nitrogen (but not peptide) bonds, in linear amides"/>
    <property type="evidence" value="ECO:0007669"/>
    <property type="project" value="TreeGrafter"/>
</dbReference>
<dbReference type="OrthoDB" id="158614at2"/>
<dbReference type="PANTHER" id="PTHR12993">
    <property type="entry name" value="N-ACETYLGLUCOSAMINYL-PHOSPHATIDYLINOSITOL DE-N-ACETYLASE-RELATED"/>
    <property type="match status" value="1"/>
</dbReference>
<sequence>MATLVCFHAHPDDEAIATGGTMARASDEGHRVVLVVATDGIHGERPDDLGADESLVDRRKAETMASAEALGIHRVEFLDYHDSGMTGWEGNGHDHAFANADLDEAAGRLAQILRDEAADVLTIYDWHGGYGHPDHIRVHEVGCRAEELVADDLPALRVVESTMNRDDMRRGIESAKEQGLDFGPDEFDPDGPMDDGNPMGTPEAEITLAVDVADWAERKRRSIAAHRSQVTDSSFFLQMPMDAFAQAFGTEWFIEHGREAGDGPRRGWFFADQTG</sequence>